<feature type="transmembrane region" description="Helical" evidence="2">
    <location>
        <begin position="136"/>
        <end position="155"/>
    </location>
</feature>
<dbReference type="RefSeq" id="WP_248654456.1">
    <property type="nucleotide sequence ID" value="NZ_CP096658.1"/>
</dbReference>
<dbReference type="InterPro" id="IPR043812">
    <property type="entry name" value="DUF5794"/>
</dbReference>
<keyword evidence="2" id="KW-0812">Transmembrane</keyword>
<dbReference type="Pfam" id="PF19107">
    <property type="entry name" value="DUF5794"/>
    <property type="match status" value="1"/>
</dbReference>
<feature type="compositionally biased region" description="Acidic residues" evidence="1">
    <location>
        <begin position="305"/>
        <end position="316"/>
    </location>
</feature>
<feature type="transmembrane region" description="Helical" evidence="2">
    <location>
        <begin position="48"/>
        <end position="70"/>
    </location>
</feature>
<keyword evidence="4" id="KW-1185">Reference proteome</keyword>
<name>A0A8U0IIY4_9EURY</name>
<gene>
    <name evidence="3" type="ORF">M0R88_16180</name>
</gene>
<keyword evidence="2" id="KW-0472">Membrane</keyword>
<organism evidence="3 4">
    <name type="scientific">Halorussus gelatinilyticus</name>
    <dbReference type="NCBI Taxonomy" id="2937524"/>
    <lineage>
        <taxon>Archaea</taxon>
        <taxon>Methanobacteriati</taxon>
        <taxon>Methanobacteriota</taxon>
        <taxon>Stenosarchaea group</taxon>
        <taxon>Halobacteria</taxon>
        <taxon>Halobacteriales</taxon>
        <taxon>Haladaptataceae</taxon>
        <taxon>Halorussus</taxon>
    </lineage>
</organism>
<proteinExistence type="predicted"/>
<dbReference type="GeneID" id="72191425"/>
<feature type="transmembrane region" description="Helical" evidence="2">
    <location>
        <begin position="21"/>
        <end position="42"/>
    </location>
</feature>
<feature type="transmembrane region" description="Helical" evidence="2">
    <location>
        <begin position="82"/>
        <end position="101"/>
    </location>
</feature>
<protein>
    <submittedName>
        <fullName evidence="3">DUF5794 domain-containing protein</fullName>
    </submittedName>
</protein>
<dbReference type="AlphaFoldDB" id="A0A8U0IIY4"/>
<dbReference type="EMBL" id="CP096658">
    <property type="protein sequence ID" value="UPW00039.1"/>
    <property type="molecule type" value="Genomic_DNA"/>
</dbReference>
<feature type="region of interest" description="Disordered" evidence="1">
    <location>
        <begin position="240"/>
        <end position="316"/>
    </location>
</feature>
<dbReference type="Proteomes" id="UP000830434">
    <property type="component" value="Chromosome"/>
</dbReference>
<accession>A0A8U0IIY4</accession>
<dbReference type="KEGG" id="haxz:M0R88_16180"/>
<evidence type="ECO:0000313" key="4">
    <source>
        <dbReference type="Proteomes" id="UP000830434"/>
    </source>
</evidence>
<reference evidence="3" key="1">
    <citation type="submission" date="2022-04" db="EMBL/GenBank/DDBJ databases">
        <title>Diverse halophilic archaea isolated from saline environments.</title>
        <authorList>
            <person name="Cui H.-L."/>
        </authorList>
    </citation>
    <scope>NUCLEOTIDE SEQUENCE</scope>
    <source>
        <strain evidence="3">XZYJT40</strain>
    </source>
</reference>
<keyword evidence="2" id="KW-1133">Transmembrane helix</keyword>
<evidence type="ECO:0000256" key="1">
    <source>
        <dbReference type="SAM" id="MobiDB-lite"/>
    </source>
</evidence>
<feature type="transmembrane region" description="Helical" evidence="2">
    <location>
        <begin position="167"/>
        <end position="188"/>
    </location>
</feature>
<evidence type="ECO:0000313" key="3">
    <source>
        <dbReference type="EMBL" id="UPW00039.1"/>
    </source>
</evidence>
<evidence type="ECO:0000256" key="2">
    <source>
        <dbReference type="SAM" id="Phobius"/>
    </source>
</evidence>
<feature type="compositionally biased region" description="Polar residues" evidence="1">
    <location>
        <begin position="265"/>
        <end position="278"/>
    </location>
</feature>
<feature type="compositionally biased region" description="Acidic residues" evidence="1">
    <location>
        <begin position="243"/>
        <end position="255"/>
    </location>
</feature>
<feature type="transmembrane region" description="Helical" evidence="2">
    <location>
        <begin position="200"/>
        <end position="219"/>
    </location>
</feature>
<sequence>MSSSQHPVALRLERQVGGATKLLATVMGLPLLDGIFPALVLAGGVNSVAGILQVGLLVFGGSATVAVILAEMDGTPREQAGTVLTVGVGIIALAAVEAAFAPTIESVLDTETFKRFAALVMLAIAAKTASSRLGEYLPGPGVIVGLGLIATFQPAGFNVEIVDYELVLRATAAAATGVTFALLVALTSPWLRGVVDIDRFRFGSAVALGVLPLSLLNLAPGNAPLAVLAVTSLLAFDPNADAPDADSNDQSEGDDPTAAAEAMQSEATDATGSATTPGTDPDPAQAVATDGSGGPDSDAGYGYPGEEDDDEREPWL</sequence>